<accession>A0AA40BZA2</accession>
<dbReference type="InterPro" id="IPR007264">
    <property type="entry name" value="H/ACA_rnp_Nop10"/>
</dbReference>
<protein>
    <recommendedName>
        <fullName evidence="2">H/ACA ribonucleoprotein complex subunit NOP10</fullName>
    </recommendedName>
    <alternativeName>
        <fullName evidence="6">Nucleolar protein 10</fullName>
    </alternativeName>
    <alternativeName>
        <fullName evidence="7">Nucleolar protein family A member 3</fullName>
    </alternativeName>
    <alternativeName>
        <fullName evidence="8">snoRNP protein NOP10</fullName>
    </alternativeName>
</protein>
<reference evidence="9" key="1">
    <citation type="submission" date="2023-06" db="EMBL/GenBank/DDBJ databases">
        <title>Genome-scale phylogeny and comparative genomics of the fungal order Sordariales.</title>
        <authorList>
            <consortium name="Lawrence Berkeley National Laboratory"/>
            <person name="Hensen N."/>
            <person name="Bonometti L."/>
            <person name="Westerberg I."/>
            <person name="Brannstrom I.O."/>
            <person name="Guillou S."/>
            <person name="Cros-Aarteil S."/>
            <person name="Calhoun S."/>
            <person name="Haridas S."/>
            <person name="Kuo A."/>
            <person name="Mondo S."/>
            <person name="Pangilinan J."/>
            <person name="Riley R."/>
            <person name="Labutti K."/>
            <person name="Andreopoulos B."/>
            <person name="Lipzen A."/>
            <person name="Chen C."/>
            <person name="Yanf M."/>
            <person name="Daum C."/>
            <person name="Ng V."/>
            <person name="Clum A."/>
            <person name="Steindorff A."/>
            <person name="Ohm R."/>
            <person name="Martin F."/>
            <person name="Silar P."/>
            <person name="Natvig D."/>
            <person name="Lalanne C."/>
            <person name="Gautier V."/>
            <person name="Ament-Velasquez S.L."/>
            <person name="Kruys A."/>
            <person name="Hutchinson M.I."/>
            <person name="Powell A.J."/>
            <person name="Barry K."/>
            <person name="Miller A.N."/>
            <person name="Grigoriev I.V."/>
            <person name="Debuchy R."/>
            <person name="Gladieux P."/>
            <person name="Thoren M.H."/>
            <person name="Johannesson H."/>
        </authorList>
    </citation>
    <scope>NUCLEOTIDE SEQUENCE</scope>
    <source>
        <strain evidence="9">CBS 606.72</strain>
    </source>
</reference>
<name>A0AA40BZA2_9PEZI</name>
<evidence type="ECO:0000313" key="10">
    <source>
        <dbReference type="Proteomes" id="UP001175000"/>
    </source>
</evidence>
<keyword evidence="5" id="KW-0687">Ribonucleoprotein</keyword>
<evidence type="ECO:0000256" key="6">
    <source>
        <dbReference type="ARBA" id="ARBA00030185"/>
    </source>
</evidence>
<evidence type="ECO:0000256" key="8">
    <source>
        <dbReference type="ARBA" id="ARBA00032266"/>
    </source>
</evidence>
<keyword evidence="4" id="KW-0698">rRNA processing</keyword>
<dbReference type="AlphaFoldDB" id="A0AA40BZA2"/>
<dbReference type="GO" id="GO:0070034">
    <property type="term" value="F:telomerase RNA binding"/>
    <property type="evidence" value="ECO:0007669"/>
    <property type="project" value="TreeGrafter"/>
</dbReference>
<dbReference type="PANTHER" id="PTHR13305">
    <property type="entry name" value="RIBOSOME BIOGENESIS PROTEIN NOP10"/>
    <property type="match status" value="1"/>
</dbReference>
<dbReference type="PANTHER" id="PTHR13305:SF0">
    <property type="entry name" value="H_ACA RIBONUCLEOPROTEIN COMPLEX SUBUNIT 3"/>
    <property type="match status" value="1"/>
</dbReference>
<comment type="similarity">
    <text evidence="1">Belongs to the NOP10 family.</text>
</comment>
<dbReference type="GO" id="GO:0030515">
    <property type="term" value="F:snoRNA binding"/>
    <property type="evidence" value="ECO:0007669"/>
    <property type="project" value="InterPro"/>
</dbReference>
<keyword evidence="3" id="KW-0690">Ribosome biogenesis</keyword>
<dbReference type="Pfam" id="PF04135">
    <property type="entry name" value="Nop10p"/>
    <property type="match status" value="1"/>
</dbReference>
<dbReference type="Gene3D" id="2.20.28.40">
    <property type="entry name" value="H/ACA ribonucleoprotein complex, subunit Nop10"/>
    <property type="match status" value="1"/>
</dbReference>
<evidence type="ECO:0000256" key="5">
    <source>
        <dbReference type="ARBA" id="ARBA00023274"/>
    </source>
</evidence>
<evidence type="ECO:0000256" key="3">
    <source>
        <dbReference type="ARBA" id="ARBA00022517"/>
    </source>
</evidence>
<dbReference type="Proteomes" id="UP001175000">
    <property type="component" value="Unassembled WGS sequence"/>
</dbReference>
<gene>
    <name evidence="9" type="ORF">B0T14DRAFT_518295</name>
</gene>
<comment type="caution">
    <text evidence="9">The sequence shown here is derived from an EMBL/GenBank/DDBJ whole genome shotgun (WGS) entry which is preliminary data.</text>
</comment>
<dbReference type="SUPFAM" id="SSF144210">
    <property type="entry name" value="Nop10-like SnoRNP"/>
    <property type="match status" value="1"/>
</dbReference>
<organism evidence="9 10">
    <name type="scientific">Immersiella caudata</name>
    <dbReference type="NCBI Taxonomy" id="314043"/>
    <lineage>
        <taxon>Eukaryota</taxon>
        <taxon>Fungi</taxon>
        <taxon>Dikarya</taxon>
        <taxon>Ascomycota</taxon>
        <taxon>Pezizomycotina</taxon>
        <taxon>Sordariomycetes</taxon>
        <taxon>Sordariomycetidae</taxon>
        <taxon>Sordariales</taxon>
        <taxon>Lasiosphaeriaceae</taxon>
        <taxon>Immersiella</taxon>
    </lineage>
</organism>
<dbReference type="GO" id="GO:0031118">
    <property type="term" value="P:rRNA pseudouridine synthesis"/>
    <property type="evidence" value="ECO:0007669"/>
    <property type="project" value="TreeGrafter"/>
</dbReference>
<evidence type="ECO:0000256" key="2">
    <source>
        <dbReference type="ARBA" id="ARBA00021838"/>
    </source>
</evidence>
<evidence type="ECO:0000256" key="4">
    <source>
        <dbReference type="ARBA" id="ARBA00022552"/>
    </source>
</evidence>
<proteinExistence type="inferred from homology"/>
<evidence type="ECO:0000256" key="7">
    <source>
        <dbReference type="ARBA" id="ARBA00031779"/>
    </source>
</evidence>
<dbReference type="GO" id="GO:0031120">
    <property type="term" value="P:snRNA pseudouridine synthesis"/>
    <property type="evidence" value="ECO:0007669"/>
    <property type="project" value="TreeGrafter"/>
</dbReference>
<keyword evidence="10" id="KW-1185">Reference proteome</keyword>
<evidence type="ECO:0000256" key="1">
    <source>
        <dbReference type="ARBA" id="ARBA00009462"/>
    </source>
</evidence>
<evidence type="ECO:0000313" key="9">
    <source>
        <dbReference type="EMBL" id="KAK0618953.1"/>
    </source>
</evidence>
<dbReference type="GO" id="GO:0031429">
    <property type="term" value="C:box H/ACA snoRNP complex"/>
    <property type="evidence" value="ECO:0007669"/>
    <property type="project" value="TreeGrafter"/>
</dbReference>
<dbReference type="InterPro" id="IPR036756">
    <property type="entry name" value="H/ACA_rnp_Nop10_sf"/>
</dbReference>
<dbReference type="GO" id="GO:1904874">
    <property type="term" value="P:positive regulation of telomerase RNA localization to Cajal body"/>
    <property type="evidence" value="ECO:0007669"/>
    <property type="project" value="TreeGrafter"/>
</dbReference>
<dbReference type="EMBL" id="JAULSU010000004">
    <property type="protein sequence ID" value="KAK0618953.1"/>
    <property type="molecule type" value="Genomic_DNA"/>
</dbReference>
<sequence length="70" mass="7948">MHLMFVPSKGATATAGRQYTLKKVIDGQITKSAHPARFSPDDKWSRHRITLRRRFGLLLTDKKGLKVEGQ</sequence>